<dbReference type="PANTHER" id="PTHR36836">
    <property type="entry name" value="COLANIC ACID BIOSYNTHESIS PROTEIN WCAK"/>
    <property type="match status" value="1"/>
</dbReference>
<gene>
    <name evidence="4" type="primary">csaB</name>
    <name evidence="4" type="ORF">CDQ84_09350</name>
</gene>
<comment type="caution">
    <text evidence="4">The sequence shown here is derived from an EMBL/GenBank/DDBJ whole genome shotgun (WGS) entry which is preliminary data.</text>
</comment>
<dbReference type="Gene3D" id="3.40.50.2000">
    <property type="entry name" value="Glycogen Phosphorylase B"/>
    <property type="match status" value="3"/>
</dbReference>
<dbReference type="InterPro" id="IPR007345">
    <property type="entry name" value="Polysacch_pyruvyl_Trfase"/>
</dbReference>
<feature type="domain" description="Glycosyltransferase subfamily 4-like N-terminal" evidence="3">
    <location>
        <begin position="12"/>
        <end position="168"/>
    </location>
</feature>
<protein>
    <submittedName>
        <fullName evidence="4">Polysaccharide pyruvyl transferase CsaB</fullName>
    </submittedName>
</protein>
<dbReference type="InterPro" id="IPR019896">
    <property type="entry name" value="Polysacch_pyruvyl_Trfase_CsaB"/>
</dbReference>
<accession>A0A2K2FJV5</accession>
<dbReference type="Pfam" id="PF04230">
    <property type="entry name" value="PS_pyruv_trans"/>
    <property type="match status" value="1"/>
</dbReference>
<evidence type="ECO:0000259" key="1">
    <source>
        <dbReference type="Pfam" id="PF00534"/>
    </source>
</evidence>
<keyword evidence="4" id="KW-0808">Transferase</keyword>
<evidence type="ECO:0000313" key="5">
    <source>
        <dbReference type="Proteomes" id="UP000236151"/>
    </source>
</evidence>
<sequence>MRVLHLIGGGDVGGAKTHVLSLVNKLGDHIDVKMISLRPGVFSEDAQAMGIDVEVVKSGNIFADIRRVLKIAKDGKYDILHSHGAKANMFAVIIKFLTGIPTVTTVHSDYRLDYLNNVYKKYSFGVINTIALRFIDYHIGVSKRFKEMLVKRNFNPENIFTVYNGIDYNVPVKSYSREEFAIKYHLDIGENDVLVGILARLDPVKDVSTFLKAAAEVVKVNPSVKFIIGGDGDERKALEQQAEALGITNNALFPGWINDSDEFMSCIDINVLTSLSESFPYTILEGVRLKRATVTSDVGGLSDLIDNGENGYLFNPGDYKTLAEYILELAKNKDKRLEMGEKIYKKAYSQFSLDSMCRTQLEIYESILKKSRDRYLYDIVLSGYYGFRNSGDDAILSAIIDNIRRCRKDVRIVALSKNPPETRQIFNVDSINRINLFKILRVLRKSKLFINGGGNLMQDGTSTRSIVYYLGTTWLAKKMGLKVMVYANGIGPINKKINRKFTRKVLNQVDVITLRERLSISELNNLDIYKPRIVVTADPALTVEPVGDGVVDRIFSQEGISCEQPLVGISVRRCENHIKFNEDTIAEAADYLIEKYGARPVFIPMQHPKDMDIIKSIMSKMSGKAYVLKGEYDAPNILGVIGRMEMLIGMRLHSLIYAASLGIPVVGLVYDPKVEGFLQYFHQSSAGHVSDLSFERLKQVIDEVWNNREKIRQQLIDVTADLKKKAFENAEIAISLIENAL</sequence>
<dbReference type="PANTHER" id="PTHR36836:SF1">
    <property type="entry name" value="COLANIC ACID BIOSYNTHESIS PROTEIN WCAK"/>
    <property type="match status" value="1"/>
</dbReference>
<feature type="domain" description="Polysaccharide pyruvyl transferase" evidence="2">
    <location>
        <begin position="389"/>
        <end position="672"/>
    </location>
</feature>
<dbReference type="SUPFAM" id="SSF53756">
    <property type="entry name" value="UDP-Glycosyltransferase/glycogen phosphorylase"/>
    <property type="match status" value="2"/>
</dbReference>
<dbReference type="EMBL" id="NIOJ01000021">
    <property type="protein sequence ID" value="PNT99050.1"/>
    <property type="molecule type" value="Genomic_DNA"/>
</dbReference>
<organism evidence="4 5">
    <name type="scientific">Clostridium thermosuccinogenes</name>
    <dbReference type="NCBI Taxonomy" id="84032"/>
    <lineage>
        <taxon>Bacteria</taxon>
        <taxon>Bacillati</taxon>
        <taxon>Bacillota</taxon>
        <taxon>Clostridia</taxon>
        <taxon>Eubacteriales</taxon>
        <taxon>Clostridiaceae</taxon>
        <taxon>Clostridium</taxon>
    </lineage>
</organism>
<dbReference type="GO" id="GO:0016757">
    <property type="term" value="F:glycosyltransferase activity"/>
    <property type="evidence" value="ECO:0007669"/>
    <property type="project" value="InterPro"/>
</dbReference>
<dbReference type="Pfam" id="PF13439">
    <property type="entry name" value="Glyco_transf_4"/>
    <property type="match status" value="1"/>
</dbReference>
<dbReference type="Pfam" id="PF00534">
    <property type="entry name" value="Glycos_transf_1"/>
    <property type="match status" value="1"/>
</dbReference>
<keyword evidence="5" id="KW-1185">Reference proteome</keyword>
<dbReference type="OrthoDB" id="3199616at2"/>
<evidence type="ECO:0000313" key="4">
    <source>
        <dbReference type="EMBL" id="PNT99050.1"/>
    </source>
</evidence>
<evidence type="ECO:0000259" key="3">
    <source>
        <dbReference type="Pfam" id="PF13439"/>
    </source>
</evidence>
<name>A0A2K2FJV5_9CLOT</name>
<dbReference type="Proteomes" id="UP000236151">
    <property type="component" value="Unassembled WGS sequence"/>
</dbReference>
<dbReference type="NCBIfam" id="TIGR03609">
    <property type="entry name" value="S_layer_CsaB"/>
    <property type="match status" value="1"/>
</dbReference>
<dbReference type="InterPro" id="IPR028098">
    <property type="entry name" value="Glyco_trans_4-like_N"/>
</dbReference>
<reference evidence="4 5" key="1">
    <citation type="submission" date="2017-06" db="EMBL/GenBank/DDBJ databases">
        <title>Investigating the central metabolism of Clostridium thermosuccinogenes.</title>
        <authorList>
            <person name="Koendjbiharie J.G."/>
            <person name="van Kranenburg R."/>
        </authorList>
    </citation>
    <scope>NUCLEOTIDE SEQUENCE [LARGE SCALE GENOMIC DNA]</scope>
    <source>
        <strain evidence="4 5">DSM 5806</strain>
    </source>
</reference>
<proteinExistence type="predicted"/>
<dbReference type="InterPro" id="IPR001296">
    <property type="entry name" value="Glyco_trans_1"/>
</dbReference>
<dbReference type="KEGG" id="cthd:CDO33_18175"/>
<dbReference type="RefSeq" id="WP_103081474.1">
    <property type="nucleotide sequence ID" value="NZ_CP021850.1"/>
</dbReference>
<dbReference type="AlphaFoldDB" id="A0A2K2FJV5"/>
<feature type="domain" description="Glycosyl transferase family 1" evidence="1">
    <location>
        <begin position="187"/>
        <end position="345"/>
    </location>
</feature>
<evidence type="ECO:0000259" key="2">
    <source>
        <dbReference type="Pfam" id="PF04230"/>
    </source>
</evidence>